<dbReference type="HOGENOM" id="CLU_3366049_0_0_5"/>
<sequence length="35" mass="3933">MEITPACASKNTAFRAIKQEKQLQIHQKNMDSGTL</sequence>
<dbReference type="AlphaFoldDB" id="Q2GDB1"/>
<reference evidence="1 2" key="1">
    <citation type="journal article" date="2006" name="PLoS Genet.">
        <title>Comparative genomics of emerging human ehrlichiosis agents.</title>
        <authorList>
            <person name="Dunning Hotopp J.C."/>
            <person name="Lin M."/>
            <person name="Madupu R."/>
            <person name="Crabtree J."/>
            <person name="Angiuoli S.V."/>
            <person name="Eisen J.A."/>
            <person name="Seshadri R."/>
            <person name="Ren Q."/>
            <person name="Wu M."/>
            <person name="Utterback T.R."/>
            <person name="Smith S."/>
            <person name="Lewis M."/>
            <person name="Khouri H."/>
            <person name="Zhang C."/>
            <person name="Niu H."/>
            <person name="Lin Q."/>
            <person name="Ohashi N."/>
            <person name="Zhi N."/>
            <person name="Nelson W."/>
            <person name="Brinkac L.M."/>
            <person name="Dodson R.J."/>
            <person name="Rosovitz M.J."/>
            <person name="Sundaram J."/>
            <person name="Daugherty S.C."/>
            <person name="Davidsen T."/>
            <person name="Durkin A.S."/>
            <person name="Gwinn M."/>
            <person name="Haft D.H."/>
            <person name="Selengut J.D."/>
            <person name="Sullivan S.A."/>
            <person name="Zafar N."/>
            <person name="Zhou L."/>
            <person name="Benahmed F."/>
            <person name="Forberger H."/>
            <person name="Halpin R."/>
            <person name="Mulligan S."/>
            <person name="Robinson J."/>
            <person name="White O."/>
            <person name="Rikihisa Y."/>
            <person name="Tettelin H."/>
        </authorList>
    </citation>
    <scope>NUCLEOTIDE SEQUENCE [LARGE SCALE GENOMIC DNA]</scope>
    <source>
        <strain evidence="2">ATCC VR-367 / Miyayama</strain>
    </source>
</reference>
<organism evidence="1 2">
    <name type="scientific">Ehrlichia sennetsu (strain ATCC VR-367 / Miyayama)</name>
    <name type="common">Neorickettsia sennetsu</name>
    <dbReference type="NCBI Taxonomy" id="222891"/>
    <lineage>
        <taxon>Bacteria</taxon>
        <taxon>Pseudomonadati</taxon>
        <taxon>Pseudomonadota</taxon>
        <taxon>Alphaproteobacteria</taxon>
        <taxon>Rickettsiales</taxon>
        <taxon>Anaplasmataceae</taxon>
        <taxon>Ehrlichia</taxon>
    </lineage>
</organism>
<name>Q2GDB1_EHRS3</name>
<dbReference type="KEGG" id="nse:NSE_0657"/>
<dbReference type="EMBL" id="CP000237">
    <property type="protein sequence ID" value="ABD45874.1"/>
    <property type="molecule type" value="Genomic_DNA"/>
</dbReference>
<evidence type="ECO:0000313" key="2">
    <source>
        <dbReference type="Proteomes" id="UP000001942"/>
    </source>
</evidence>
<keyword evidence="2" id="KW-1185">Reference proteome</keyword>
<proteinExistence type="predicted"/>
<accession>Q2GDB1</accession>
<dbReference type="Proteomes" id="UP000001942">
    <property type="component" value="Chromosome"/>
</dbReference>
<protein>
    <submittedName>
        <fullName evidence="1">Uncharacterized protein</fullName>
    </submittedName>
</protein>
<evidence type="ECO:0000313" key="1">
    <source>
        <dbReference type="EMBL" id="ABD45874.1"/>
    </source>
</evidence>
<gene>
    <name evidence="1" type="ordered locus">NSE_0657</name>
</gene>